<sequence>AKANVSRSCLNTNRSNGLVGVKNLCKELKTEYVFQVVYPAMKLIWVFAFVFSLGALSLLGESIPRQEDTQVLASKQNDPSVNDRSDWLNRLKREIASVGWRKVNKWPVCFEAKGSQFGRFYVPGGRLAAVKLVHLYGYVSCHAATPTYWSYWGCGDNHWNGINTQVNVVITDSNNHILLPPIQFQKISSLKWYKVPGYNSLSPELVLHFFTSPKWVHPNQELRVWYGEDLVKANADNGGKVCTDVYALFV</sequence>
<dbReference type="Proteomes" id="UP001159427">
    <property type="component" value="Unassembled WGS sequence"/>
</dbReference>
<proteinExistence type="predicted"/>
<reference evidence="2 3" key="1">
    <citation type="submission" date="2022-05" db="EMBL/GenBank/DDBJ databases">
        <authorList>
            <consortium name="Genoscope - CEA"/>
            <person name="William W."/>
        </authorList>
    </citation>
    <scope>NUCLEOTIDE SEQUENCE [LARGE SCALE GENOMIC DNA]</scope>
</reference>
<dbReference type="EMBL" id="CALNXI010000552">
    <property type="protein sequence ID" value="CAH3029095.1"/>
    <property type="molecule type" value="Genomic_DNA"/>
</dbReference>
<gene>
    <name evidence="2" type="ORF">PEVE_00035546</name>
</gene>
<evidence type="ECO:0000256" key="1">
    <source>
        <dbReference type="SAM" id="Phobius"/>
    </source>
</evidence>
<keyword evidence="1" id="KW-0472">Membrane</keyword>
<keyword evidence="3" id="KW-1185">Reference proteome</keyword>
<organism evidence="2 3">
    <name type="scientific">Porites evermanni</name>
    <dbReference type="NCBI Taxonomy" id="104178"/>
    <lineage>
        <taxon>Eukaryota</taxon>
        <taxon>Metazoa</taxon>
        <taxon>Cnidaria</taxon>
        <taxon>Anthozoa</taxon>
        <taxon>Hexacorallia</taxon>
        <taxon>Scleractinia</taxon>
        <taxon>Fungiina</taxon>
        <taxon>Poritidae</taxon>
        <taxon>Porites</taxon>
    </lineage>
</organism>
<feature type="transmembrane region" description="Helical" evidence="1">
    <location>
        <begin position="36"/>
        <end position="59"/>
    </location>
</feature>
<keyword evidence="1" id="KW-0812">Transmembrane</keyword>
<comment type="caution">
    <text evidence="2">The sequence shown here is derived from an EMBL/GenBank/DDBJ whole genome shotgun (WGS) entry which is preliminary data.</text>
</comment>
<keyword evidence="1" id="KW-1133">Transmembrane helix</keyword>
<feature type="non-terminal residue" evidence="2">
    <location>
        <position position="1"/>
    </location>
</feature>
<evidence type="ECO:0000313" key="2">
    <source>
        <dbReference type="EMBL" id="CAH3029095.1"/>
    </source>
</evidence>
<accession>A0ABN8MHT7</accession>
<evidence type="ECO:0000313" key="3">
    <source>
        <dbReference type="Proteomes" id="UP001159427"/>
    </source>
</evidence>
<protein>
    <submittedName>
        <fullName evidence="2">Uncharacterized protein</fullName>
    </submittedName>
</protein>
<name>A0ABN8MHT7_9CNID</name>